<name>A0ABR7LPY0_9ACTN</name>
<proteinExistence type="predicted"/>
<evidence type="ECO:0000313" key="2">
    <source>
        <dbReference type="Proteomes" id="UP000805614"/>
    </source>
</evidence>
<dbReference type="RefSeq" id="WP_187243920.1">
    <property type="nucleotide sequence ID" value="NZ_BAAAOK010000027.1"/>
</dbReference>
<sequence length="162" mass="18553">MIVSGRRLLLGGSDWDYVVPYQEDVSAALKMAQEKAFREGDYYWPYDGRFGLPERPRPDSEDDLWEDEVVQETLTHSVLDMFGLSRIGWEPEVLHAAPLTPEITREVFGSEWPTRADYDRASDVMWDIVARDRGYGNGYGSYVVLYRDDAPDEIAFFGITGD</sequence>
<organism evidence="1 2">
    <name type="scientific">Actinomadura alba</name>
    <dbReference type="NCBI Taxonomy" id="406431"/>
    <lineage>
        <taxon>Bacteria</taxon>
        <taxon>Bacillati</taxon>
        <taxon>Actinomycetota</taxon>
        <taxon>Actinomycetes</taxon>
        <taxon>Streptosporangiales</taxon>
        <taxon>Thermomonosporaceae</taxon>
        <taxon>Actinomadura</taxon>
    </lineage>
</organism>
<comment type="caution">
    <text evidence="1">The sequence shown here is derived from an EMBL/GenBank/DDBJ whole genome shotgun (WGS) entry which is preliminary data.</text>
</comment>
<dbReference type="Proteomes" id="UP000805614">
    <property type="component" value="Unassembled WGS sequence"/>
</dbReference>
<reference evidence="1 2" key="1">
    <citation type="submission" date="2020-06" db="EMBL/GenBank/DDBJ databases">
        <title>Actinomadura xiongansis sp. nov., isolated from soil of Baiyangdian.</title>
        <authorList>
            <person name="Zhang X."/>
        </authorList>
    </citation>
    <scope>NUCLEOTIDE SEQUENCE [LARGE SCALE GENOMIC DNA]</scope>
    <source>
        <strain evidence="1 2">HBUM206468</strain>
    </source>
</reference>
<keyword evidence="2" id="KW-1185">Reference proteome</keyword>
<dbReference type="EMBL" id="JABVEC010000010">
    <property type="protein sequence ID" value="MBC6466907.1"/>
    <property type="molecule type" value="Genomic_DNA"/>
</dbReference>
<protein>
    <submittedName>
        <fullName evidence="1">Uncharacterized protein</fullName>
    </submittedName>
</protein>
<gene>
    <name evidence="1" type="ORF">HKK74_15560</name>
</gene>
<accession>A0ABR7LPY0</accession>
<evidence type="ECO:0000313" key="1">
    <source>
        <dbReference type="EMBL" id="MBC6466907.1"/>
    </source>
</evidence>